<dbReference type="CDD" id="cd00167">
    <property type="entry name" value="SANT"/>
    <property type="match status" value="2"/>
</dbReference>
<feature type="compositionally biased region" description="Pro residues" evidence="2">
    <location>
        <begin position="985"/>
        <end position="1005"/>
    </location>
</feature>
<keyword evidence="1" id="KW-0175">Coiled coil</keyword>
<gene>
    <name evidence="4" type="ORF">GcM1_231079</name>
</gene>
<sequence>MNVRVLSTDIKTIFQPNSLRSRYRSNYNSNESRRSPRQQSPGRYDINDDFRGGTSHERRRSNPDSRTIKAPFISNRELFHDSMNRESPRNFSREPPRGPKGVPDAPTGPRASSYGDFRNDFSLQSDVRSERGRGRGRSWRDDSRDKGREIERDYRDRRDDRFISSIRDDRGRDRWASHDVYNTIRRPPSPYGRARSPMISQRDPREPQNLELDRTRRGSRDVPLTTGSSPSEKPQHLVRGFGKSRGARGRGRTGYYDEFHRIAGPSRSPTETGWNRKTQPSATPPPPVPAFGSASNSITAGSNSPTGTIAVTHGLIPGVTVPTAPRSERRSTKAITHSSIQTFNENLNRELKDKHSEISISSTNMAPRISSPVQKLDPNNIKYEIDKRKSKKVFEPKKKSPRKSEKEIVPSREVHRHPAVAKEKSPILKRCPTFGKRSGKPTRILIEDEGNTSDSDSGDDFGDDYFEKEIEKVKAEIDSISVNNPLLPRTEPKGIFLNVFIQSDILDVIEATEFASLAHCKSFENEVETQSRISTLSPTTPNVNERGQTKDPKNLLPLPVDSKFPLSQDVASDGLSDIQKRMTGSYSTNFSLKNSHFLSKGRPTSMDLIGTDVVSNSSDDIMLLDAVRKRMKTPPISSLPRLNCELWFRDLEFLKSLEPNPIIDSNIARHLAEISARRKRDQEKERRRWASRYHRYRRFTDSSSDPAAIRSRERFLKSRAKSAAAALSPPSVLASAGSKPKGSRRIGSRFATEHELQRVLLQSEQEAKESKEQKERATRTSTTIAKEAIVPDMLWDKEERDANHFEDRSGLISFERSFARLEFGEPIDNFTKEETNSFEKLYFESPKQWGKIAESIPNRDYKSCIQHYYIVKHPSNLKKKLKDHSRKRKGRQSKVKKEKEKIVASINDQGSTRDDEEVPDGQADGRSRRPRRAAAPTFNSELKDQANEIEMTSPIVISTTNIAIQQDNEHNPDTPIDPVSHTPSFSPPTPPLPPPPATPLIPPPSTSVKRKAKAPREKSTKQAKNNQILTSISIGRRVDSPPTPLALDLKDKREIEKNAQTGTVPGNASPQQNFTSPFIVPTEQVKSSVLTSTKKSDKASQQTKTPEIAGTVTPSKIDLPQTQKNLPQTSSYWSVPEQDVFSALLGHFGTNWHGIAKFMTTKTHIMVKNHYQRQVDSGKMKEWEIIAKAADEKIERAEPTGPLPLPIVIPTKRCPDIPASSSLQSGSKTEICDDMKVISLVSPSNVSNLQPIGLSSQDPSVMCQTSPSLPTKPSIALSKSNKGLQPEIIQQAQPLNTQAPRARGPPLGYFDTGPPLRQQQKPEKVSQRTLKAALDAQVERELALRMEKEQREIQMQKQPQKLQQRQPSQQQSRQSQQP</sequence>
<feature type="compositionally biased region" description="Basic and acidic residues" evidence="2">
    <location>
        <begin position="202"/>
        <end position="220"/>
    </location>
</feature>
<dbReference type="PROSITE" id="PS51294">
    <property type="entry name" value="HTH_MYB"/>
    <property type="match status" value="1"/>
</dbReference>
<proteinExistence type="predicted"/>
<dbReference type="GO" id="GO:0003677">
    <property type="term" value="F:DNA binding"/>
    <property type="evidence" value="ECO:0007669"/>
    <property type="project" value="UniProtKB-KW"/>
</dbReference>
<dbReference type="InterPro" id="IPR017930">
    <property type="entry name" value="Myb_dom"/>
</dbReference>
<organism evidence="4 5">
    <name type="scientific">Golovinomyces cichoracearum</name>
    <dbReference type="NCBI Taxonomy" id="62708"/>
    <lineage>
        <taxon>Eukaryota</taxon>
        <taxon>Fungi</taxon>
        <taxon>Dikarya</taxon>
        <taxon>Ascomycota</taxon>
        <taxon>Pezizomycotina</taxon>
        <taxon>Leotiomycetes</taxon>
        <taxon>Erysiphales</taxon>
        <taxon>Erysiphaceae</taxon>
        <taxon>Golovinomyces</taxon>
    </lineage>
</organism>
<dbReference type="PANTHER" id="PTHR13992:SF39">
    <property type="entry name" value="SMRTER, ISOFORM G"/>
    <property type="match status" value="1"/>
</dbReference>
<feature type="region of interest" description="Disordered" evidence="2">
    <location>
        <begin position="439"/>
        <end position="463"/>
    </location>
</feature>
<name>A0A420IMS8_9PEZI</name>
<feature type="compositionally biased region" description="Polar residues" evidence="2">
    <location>
        <begin position="531"/>
        <end position="546"/>
    </location>
</feature>
<dbReference type="GO" id="GO:0034967">
    <property type="term" value="C:Set3 complex"/>
    <property type="evidence" value="ECO:0007669"/>
    <property type="project" value="TreeGrafter"/>
</dbReference>
<comment type="caution">
    <text evidence="4">The sequence shown here is derived from an EMBL/GenBank/DDBJ whole genome shotgun (WGS) entry which is preliminary data.</text>
</comment>
<feature type="coiled-coil region" evidence="1">
    <location>
        <begin position="753"/>
        <end position="780"/>
    </location>
</feature>
<feature type="compositionally biased region" description="Basic and acidic residues" evidence="2">
    <location>
        <begin position="127"/>
        <end position="147"/>
    </location>
</feature>
<feature type="region of interest" description="Disordered" evidence="2">
    <location>
        <begin position="181"/>
        <end position="309"/>
    </location>
</feature>
<feature type="compositionally biased region" description="Low complexity" evidence="2">
    <location>
        <begin position="1355"/>
        <end position="1378"/>
    </location>
</feature>
<dbReference type="SMART" id="SM00717">
    <property type="entry name" value="SANT"/>
    <property type="match status" value="2"/>
</dbReference>
<feature type="region of interest" description="Disordered" evidence="2">
    <location>
        <begin position="531"/>
        <end position="555"/>
    </location>
</feature>
<dbReference type="Proteomes" id="UP000285326">
    <property type="component" value="Unassembled WGS sequence"/>
</dbReference>
<dbReference type="PANTHER" id="PTHR13992">
    <property type="entry name" value="NUCLEAR RECEPTOR CO-REPRESSOR RELATED NCOR"/>
    <property type="match status" value="1"/>
</dbReference>
<evidence type="ECO:0000313" key="4">
    <source>
        <dbReference type="EMBL" id="RKF75870.1"/>
    </source>
</evidence>
<accession>A0A420IMS8</accession>
<protein>
    <submittedName>
        <fullName evidence="4">Putative myb-like dna-binding domain-containing protein</fullName>
    </submittedName>
</protein>
<feature type="compositionally biased region" description="Basic and acidic residues" evidence="2">
    <location>
        <begin position="387"/>
        <end position="413"/>
    </location>
</feature>
<feature type="compositionally biased region" description="Basic and acidic residues" evidence="2">
    <location>
        <begin position="45"/>
        <end position="67"/>
    </location>
</feature>
<dbReference type="EMBL" id="MCBS01023125">
    <property type="protein sequence ID" value="RKF75870.1"/>
    <property type="molecule type" value="Genomic_DNA"/>
</dbReference>
<feature type="region of interest" description="Disordered" evidence="2">
    <location>
        <begin position="876"/>
        <end position="947"/>
    </location>
</feature>
<dbReference type="SUPFAM" id="SSF46689">
    <property type="entry name" value="Homeodomain-like"/>
    <property type="match status" value="2"/>
</dbReference>
<feature type="region of interest" description="Disordered" evidence="2">
    <location>
        <begin position="1294"/>
        <end position="1378"/>
    </location>
</feature>
<feature type="region of interest" description="Disordered" evidence="2">
    <location>
        <begin position="967"/>
        <end position="1027"/>
    </location>
</feature>
<dbReference type="InterPro" id="IPR009057">
    <property type="entry name" value="Homeodomain-like_sf"/>
</dbReference>
<feature type="region of interest" description="Disordered" evidence="2">
    <location>
        <begin position="22"/>
        <end position="147"/>
    </location>
</feature>
<feature type="compositionally biased region" description="Polar residues" evidence="2">
    <location>
        <begin position="267"/>
        <end position="279"/>
    </location>
</feature>
<reference evidence="4 5" key="1">
    <citation type="journal article" date="2018" name="BMC Genomics">
        <title>Comparative genome analyses reveal sequence features reflecting distinct modes of host-adaptation between dicot and monocot powdery mildew.</title>
        <authorList>
            <person name="Wu Y."/>
            <person name="Ma X."/>
            <person name="Pan Z."/>
            <person name="Kale S.D."/>
            <person name="Song Y."/>
            <person name="King H."/>
            <person name="Zhang Q."/>
            <person name="Presley C."/>
            <person name="Deng X."/>
            <person name="Wei C.I."/>
            <person name="Xiao S."/>
        </authorList>
    </citation>
    <scope>NUCLEOTIDE SEQUENCE [LARGE SCALE GENOMIC DNA]</scope>
    <source>
        <strain evidence="4">UMSG1</strain>
    </source>
</reference>
<evidence type="ECO:0000256" key="2">
    <source>
        <dbReference type="SAM" id="MobiDB-lite"/>
    </source>
</evidence>
<evidence type="ECO:0000313" key="5">
    <source>
        <dbReference type="Proteomes" id="UP000285326"/>
    </source>
</evidence>
<feature type="compositionally biased region" description="Basic and acidic residues" evidence="2">
    <location>
        <begin position="77"/>
        <end position="97"/>
    </location>
</feature>
<keyword evidence="4" id="KW-0238">DNA-binding</keyword>
<feature type="compositionally biased region" description="Basic residues" evidence="2">
    <location>
        <begin position="876"/>
        <end position="894"/>
    </location>
</feature>
<dbReference type="InterPro" id="IPR051571">
    <property type="entry name" value="N-CoR_corepressor"/>
</dbReference>
<evidence type="ECO:0000259" key="3">
    <source>
        <dbReference type="PROSITE" id="PS51294"/>
    </source>
</evidence>
<evidence type="ECO:0000256" key="1">
    <source>
        <dbReference type="SAM" id="Coils"/>
    </source>
</evidence>
<dbReference type="InterPro" id="IPR001005">
    <property type="entry name" value="SANT/Myb"/>
</dbReference>
<feature type="compositionally biased region" description="Acidic residues" evidence="2">
    <location>
        <begin position="447"/>
        <end position="463"/>
    </location>
</feature>
<feature type="non-terminal residue" evidence="4">
    <location>
        <position position="1378"/>
    </location>
</feature>
<feature type="domain" description="HTH myb-type" evidence="3">
    <location>
        <begin position="1133"/>
        <end position="1179"/>
    </location>
</feature>
<dbReference type="Gene3D" id="1.10.10.60">
    <property type="entry name" value="Homeodomain-like"/>
    <property type="match status" value="2"/>
</dbReference>
<feature type="region of interest" description="Disordered" evidence="2">
    <location>
        <begin position="1090"/>
        <end position="1123"/>
    </location>
</feature>
<feature type="compositionally biased region" description="Basic and acidic residues" evidence="2">
    <location>
        <begin position="1337"/>
        <end position="1354"/>
    </location>
</feature>
<dbReference type="Pfam" id="PF00249">
    <property type="entry name" value="Myb_DNA-binding"/>
    <property type="match status" value="1"/>
</dbReference>
<feature type="compositionally biased region" description="Polar residues" evidence="2">
    <location>
        <begin position="296"/>
        <end position="309"/>
    </location>
</feature>
<feature type="region of interest" description="Disordered" evidence="2">
    <location>
        <begin position="387"/>
        <end position="422"/>
    </location>
</feature>
<dbReference type="GO" id="GO:0006357">
    <property type="term" value="P:regulation of transcription by RNA polymerase II"/>
    <property type="evidence" value="ECO:0007669"/>
    <property type="project" value="TreeGrafter"/>
</dbReference>